<evidence type="ECO:0000256" key="1">
    <source>
        <dbReference type="ARBA" id="ARBA00006686"/>
    </source>
</evidence>
<feature type="compositionally biased region" description="Basic and acidic residues" evidence="11">
    <location>
        <begin position="654"/>
        <end position="684"/>
    </location>
</feature>
<evidence type="ECO:0000256" key="9">
    <source>
        <dbReference type="ARBA" id="ARBA00046967"/>
    </source>
</evidence>
<dbReference type="GO" id="GO:0008284">
    <property type="term" value="P:positive regulation of cell population proliferation"/>
    <property type="evidence" value="ECO:0007669"/>
    <property type="project" value="TreeGrafter"/>
</dbReference>
<evidence type="ECO:0000313" key="13">
    <source>
        <dbReference type="EMBL" id="TKS91684.1"/>
    </source>
</evidence>
<dbReference type="CDD" id="cd00135">
    <property type="entry name" value="PDGF"/>
    <property type="match status" value="1"/>
</dbReference>
<name>A0A4U5VSN6_COLLU</name>
<keyword evidence="3 10" id="KW-0339">Growth factor</keyword>
<comment type="subunit">
    <text evidence="9">Antiparallel homodimer; disulfide-linked. Antiparallel heterodimer with PDGFA; disulfide-linked. The PDGFB homodimer interacts with PDGFRA and PDGFRB homodimers, and with heterodimers formed by PDGFRA and PDGFRB. The heterodimer composed of PDGFA and PDGFB interacts with PDGFRB homodimers, and with heterodimers formed by PDGFRA and PDGFRB. Interacts with XLKD1. Interacts with LRP1. Interacts with SORL1 (via the N-terminal ectodomain). Interacts with CD82; this interaction inhibits PDGFB-mediated signaling pathway.</text>
</comment>
<dbReference type="GO" id="GO:0030335">
    <property type="term" value="P:positive regulation of cell migration"/>
    <property type="evidence" value="ECO:0007669"/>
    <property type="project" value="TreeGrafter"/>
</dbReference>
<evidence type="ECO:0000256" key="2">
    <source>
        <dbReference type="ARBA" id="ARBA00018117"/>
    </source>
</evidence>
<dbReference type="SUPFAM" id="SSF57501">
    <property type="entry name" value="Cystine-knot cytokines"/>
    <property type="match status" value="1"/>
</dbReference>
<evidence type="ECO:0000256" key="4">
    <source>
        <dbReference type="ARBA" id="ARBA00023246"/>
    </source>
</evidence>
<evidence type="ECO:0000256" key="10">
    <source>
        <dbReference type="RuleBase" id="RU003818"/>
    </source>
</evidence>
<evidence type="ECO:0000256" key="3">
    <source>
        <dbReference type="ARBA" id="ARBA00023030"/>
    </source>
</evidence>
<proteinExistence type="inferred from homology"/>
<feature type="region of interest" description="Disordered" evidence="11">
    <location>
        <begin position="170"/>
        <end position="194"/>
    </location>
</feature>
<feature type="compositionally biased region" description="Polar residues" evidence="11">
    <location>
        <begin position="556"/>
        <end position="565"/>
    </location>
</feature>
<dbReference type="PANTHER" id="PTHR11633:SF2">
    <property type="entry name" value="PLATELET-DERIVED GROWTH FACTOR SUBUNIT B"/>
    <property type="match status" value="1"/>
</dbReference>
<dbReference type="STRING" id="240159.A0A4U5VSN6"/>
<dbReference type="GO" id="GO:0016020">
    <property type="term" value="C:membrane"/>
    <property type="evidence" value="ECO:0007669"/>
    <property type="project" value="InterPro"/>
</dbReference>
<feature type="compositionally biased region" description="Basic residues" evidence="11">
    <location>
        <begin position="706"/>
        <end position="720"/>
    </location>
</feature>
<dbReference type="AlphaFoldDB" id="A0A4U5VSN6"/>
<feature type="region of interest" description="Disordered" evidence="11">
    <location>
        <begin position="84"/>
        <end position="110"/>
    </location>
</feature>
<evidence type="ECO:0000256" key="5">
    <source>
        <dbReference type="ARBA" id="ARBA00031888"/>
    </source>
</evidence>
<evidence type="ECO:0000256" key="7">
    <source>
        <dbReference type="ARBA" id="ARBA00032702"/>
    </source>
</evidence>
<feature type="region of interest" description="Disordered" evidence="11">
    <location>
        <begin position="536"/>
        <end position="630"/>
    </location>
</feature>
<evidence type="ECO:0000259" key="12">
    <source>
        <dbReference type="PROSITE" id="PS50278"/>
    </source>
</evidence>
<dbReference type="SMART" id="SM00141">
    <property type="entry name" value="PDGF"/>
    <property type="match status" value="1"/>
</dbReference>
<feature type="region of interest" description="Disordered" evidence="11">
    <location>
        <begin position="654"/>
        <end position="729"/>
    </location>
</feature>
<evidence type="ECO:0000256" key="11">
    <source>
        <dbReference type="SAM" id="MobiDB-lite"/>
    </source>
</evidence>
<dbReference type="PROSITE" id="PS50278">
    <property type="entry name" value="PDGF_2"/>
    <property type="match status" value="1"/>
</dbReference>
<feature type="compositionally biased region" description="Basic residues" evidence="11">
    <location>
        <begin position="397"/>
        <end position="412"/>
    </location>
</feature>
<evidence type="ECO:0000313" key="14">
    <source>
        <dbReference type="Proteomes" id="UP000298787"/>
    </source>
</evidence>
<comment type="function">
    <text evidence="8">Growth factor that plays an essential role in the regulation of embryonic development, cell proliferation, cell migration, survival and chemotaxis. Potent mitogen for cells of mesenchymal origin. Required for normal proliferation and recruitment of pericytes and vascular smooth muscle cells in the central nervous system, skin, lung, heart and placenta. Required for normal blood vessel development, and for normal development of kidney glomeruli. Plays an important role in wound healing. Signaling is modulated by the formation of heterodimers with PDGFA.</text>
</comment>
<feature type="compositionally biased region" description="Basic and acidic residues" evidence="11">
    <location>
        <begin position="618"/>
        <end position="630"/>
    </location>
</feature>
<organism evidence="13 14">
    <name type="scientific">Collichthys lucidus</name>
    <name type="common">Big head croaker</name>
    <name type="synonym">Sciaena lucida</name>
    <dbReference type="NCBI Taxonomy" id="240159"/>
    <lineage>
        <taxon>Eukaryota</taxon>
        <taxon>Metazoa</taxon>
        <taxon>Chordata</taxon>
        <taxon>Craniata</taxon>
        <taxon>Vertebrata</taxon>
        <taxon>Euteleostomi</taxon>
        <taxon>Actinopterygii</taxon>
        <taxon>Neopterygii</taxon>
        <taxon>Teleostei</taxon>
        <taxon>Neoteleostei</taxon>
        <taxon>Acanthomorphata</taxon>
        <taxon>Eupercaria</taxon>
        <taxon>Sciaenidae</taxon>
        <taxon>Collichthys</taxon>
    </lineage>
</organism>
<feature type="region of interest" description="Disordered" evidence="11">
    <location>
        <begin position="392"/>
        <end position="422"/>
    </location>
</feature>
<reference evidence="13 14" key="1">
    <citation type="submission" date="2019-01" db="EMBL/GenBank/DDBJ databases">
        <title>Genome Assembly of Collichthys lucidus.</title>
        <authorList>
            <person name="Cai M."/>
            <person name="Xiao S."/>
        </authorList>
    </citation>
    <scope>NUCLEOTIDE SEQUENCE [LARGE SCALE GENOMIC DNA]</scope>
    <source>
        <strain evidence="13">JT15FE1705JMU</strain>
        <tissue evidence="13">Muscle</tissue>
    </source>
</reference>
<dbReference type="GO" id="GO:0008083">
    <property type="term" value="F:growth factor activity"/>
    <property type="evidence" value="ECO:0007669"/>
    <property type="project" value="UniProtKB-KW"/>
</dbReference>
<feature type="compositionally biased region" description="Basic and acidic residues" evidence="11">
    <location>
        <begin position="543"/>
        <end position="555"/>
    </location>
</feature>
<dbReference type="GO" id="GO:0005615">
    <property type="term" value="C:extracellular space"/>
    <property type="evidence" value="ECO:0007669"/>
    <property type="project" value="TreeGrafter"/>
</dbReference>
<keyword evidence="14" id="KW-1185">Reference proteome</keyword>
<protein>
    <recommendedName>
        <fullName evidence="2">Platelet-derived growth factor subunit B</fullName>
    </recommendedName>
    <alternativeName>
        <fullName evidence="5">PDGF-2</fullName>
    </alternativeName>
    <alternativeName>
        <fullName evidence="6">Platelet-derived growth factor B chain</fullName>
    </alternativeName>
    <alternativeName>
        <fullName evidence="7">Platelet-derived growth factor beta polypeptide</fullName>
    </alternativeName>
</protein>
<sequence>MMEPGLMPKRAIEEWQCYGASSLAAMQLNWATPKFLPTLSLQMALFPDTIFIVSGVGGDGNHCYSRRQAVLYSTTLIDGRESVAVSCQGPPSPLSPSSSQPPRHAGRLSPILQAGGGREILLSRPTADSWKSAPPPPPPPSPLRNQAGPGLRRTEPQGALLIDKTPWKKRTANHESTVGTDRLRARSSAGRAAVPPRAVLRTEGLSRFHKCPVRRRGSRLGSMMSSWVQLLLALLATCLRFGVAEGDPLPAALVELVRNSPISSIEDLQLLLLSDSVDEEDGTSAANGGHRLPRSLDAQPAQQALCKVRTEVVEVTRGMLDRSNANFLLWPPCVEVQRCSGCCNAKSLQCVPVVTHTRYLQVMKIEYINKRPTYAKAVVSVVDHVECRCQPAPRPPVTKKKSARRQHGHQHRNQTLSQGHEQVKVHTKDELHQWDELKQNQRAHLEDLLEQHWNPRGDTFTQPGEGYSLAGEDASRSGEAILYGPHWAHNSTSLLGTKDQTENLENVEGKNGWISDGNKTSVDNVEVKNKLVEGGDGLLLNRTEGKVNEENRSRGDGTQTQSPLSQEDKSKFSKSHTSGFSHPVTQNPQVKFSPTEATNERVGIRFKPTKEPNPGPGEQERRRDNETPEEVRILQTEEEKLEQERKELLLLHKRLDQEKEILRQQQMKREEEERQKEKQPEHHPHATTSTTTTRQPSAPAGPRPPARPKKKMRKNRKRISKAAMRAMLM</sequence>
<feature type="compositionally biased region" description="Low complexity" evidence="11">
    <location>
        <begin position="687"/>
        <end position="698"/>
    </location>
</feature>
<feature type="compositionally biased region" description="Polar residues" evidence="11">
    <location>
        <begin position="575"/>
        <end position="597"/>
    </location>
</feature>
<dbReference type="GO" id="GO:0051897">
    <property type="term" value="P:positive regulation of phosphatidylinositol 3-kinase/protein kinase B signal transduction"/>
    <property type="evidence" value="ECO:0007669"/>
    <property type="project" value="TreeGrafter"/>
</dbReference>
<dbReference type="GO" id="GO:0051781">
    <property type="term" value="P:positive regulation of cell division"/>
    <property type="evidence" value="ECO:0007669"/>
    <property type="project" value="UniProtKB-KW"/>
</dbReference>
<dbReference type="Pfam" id="PF00341">
    <property type="entry name" value="PDGF"/>
    <property type="match status" value="1"/>
</dbReference>
<dbReference type="Gene3D" id="2.10.90.10">
    <property type="entry name" value="Cystine-knot cytokines"/>
    <property type="match status" value="1"/>
</dbReference>
<dbReference type="EMBL" id="CM014100">
    <property type="protein sequence ID" value="TKS91684.1"/>
    <property type="molecule type" value="Genomic_DNA"/>
</dbReference>
<dbReference type="GO" id="GO:0070374">
    <property type="term" value="P:positive regulation of ERK1 and ERK2 cascade"/>
    <property type="evidence" value="ECO:0007669"/>
    <property type="project" value="TreeGrafter"/>
</dbReference>
<dbReference type="Proteomes" id="UP000298787">
    <property type="component" value="Chromosome 23"/>
</dbReference>
<accession>A0A4U5VSN6</accession>
<evidence type="ECO:0000256" key="6">
    <source>
        <dbReference type="ARBA" id="ARBA00032481"/>
    </source>
</evidence>
<dbReference type="GO" id="GO:0005161">
    <property type="term" value="F:platelet-derived growth factor receptor binding"/>
    <property type="evidence" value="ECO:0007669"/>
    <property type="project" value="TreeGrafter"/>
</dbReference>
<dbReference type="InterPro" id="IPR029034">
    <property type="entry name" value="Cystine-knot_cytokine"/>
</dbReference>
<dbReference type="InterPro" id="IPR006782">
    <property type="entry name" value="PDGF_N"/>
</dbReference>
<keyword evidence="4" id="KW-0497">Mitogen</keyword>
<feature type="region of interest" description="Disordered" evidence="11">
    <location>
        <begin position="127"/>
        <end position="153"/>
    </location>
</feature>
<gene>
    <name evidence="13" type="ORF">D9C73_026117</name>
</gene>
<dbReference type="PANTHER" id="PTHR11633">
    <property type="entry name" value="PLATELET-DERIVED GROWTH FACTOR"/>
    <property type="match status" value="1"/>
</dbReference>
<dbReference type="Pfam" id="PF04692">
    <property type="entry name" value="PDGF_N"/>
    <property type="match status" value="1"/>
</dbReference>
<dbReference type="InterPro" id="IPR023581">
    <property type="entry name" value="PD_growth_factor_CS"/>
</dbReference>
<feature type="domain" description="Platelet-derived growth factor (PDGF) family profile" evidence="12">
    <location>
        <begin position="291"/>
        <end position="394"/>
    </location>
</feature>
<evidence type="ECO:0000256" key="8">
    <source>
        <dbReference type="ARBA" id="ARBA00046258"/>
    </source>
</evidence>
<feature type="compositionally biased region" description="Pro residues" evidence="11">
    <location>
        <begin position="133"/>
        <end position="142"/>
    </location>
</feature>
<dbReference type="PROSITE" id="PS00249">
    <property type="entry name" value="PDGF_1"/>
    <property type="match status" value="1"/>
</dbReference>
<dbReference type="InterPro" id="IPR000072">
    <property type="entry name" value="PDGF/VEGF_dom"/>
</dbReference>
<comment type="similarity">
    <text evidence="1 10">Belongs to the PDGF/VEGF growth factor family.</text>
</comment>
<dbReference type="GO" id="GO:0048008">
    <property type="term" value="P:platelet-derived growth factor receptor signaling pathway"/>
    <property type="evidence" value="ECO:0007669"/>
    <property type="project" value="TreeGrafter"/>
</dbReference>
<dbReference type="FunFam" id="2.10.90.10:FF:000041">
    <property type="entry name" value="Platelet-derived growth factor beta polypeptide b"/>
    <property type="match status" value="1"/>
</dbReference>